<protein>
    <submittedName>
        <fullName evidence="1">Uncharacterized protein</fullName>
    </submittedName>
</protein>
<dbReference type="Proteomes" id="UP000053923">
    <property type="component" value="Unassembled WGS sequence"/>
</dbReference>
<reference evidence="2" key="1">
    <citation type="submission" date="2015-10" db="EMBL/GenBank/DDBJ databases">
        <authorList>
            <person name="Ju K.-S."/>
            <person name="Doroghazi J.R."/>
            <person name="Metcalf W.W."/>
        </authorList>
    </citation>
    <scope>NUCLEOTIDE SEQUENCE [LARGE SCALE GENOMIC DNA]</scope>
    <source>
        <strain evidence="2">NRRL 3151</strain>
    </source>
</reference>
<keyword evidence="2" id="KW-1185">Reference proteome</keyword>
<proteinExistence type="predicted"/>
<dbReference type="SUPFAM" id="SSF50475">
    <property type="entry name" value="FMN-binding split barrel"/>
    <property type="match status" value="1"/>
</dbReference>
<organism evidence="1 2">
    <name type="scientific">Streptomyces regalis</name>
    <dbReference type="NCBI Taxonomy" id="68262"/>
    <lineage>
        <taxon>Bacteria</taxon>
        <taxon>Bacillati</taxon>
        <taxon>Actinomycetota</taxon>
        <taxon>Actinomycetes</taxon>
        <taxon>Kitasatosporales</taxon>
        <taxon>Streptomycetaceae</taxon>
        <taxon>Streptomyces</taxon>
    </lineage>
</organism>
<dbReference type="OrthoDB" id="4205633at2"/>
<dbReference type="AlphaFoldDB" id="A0A0X3VEA7"/>
<sequence length="141" mass="16088">MKLDWPEFGLECRDDGRLIFVWRRYSRIESNVRHCSHVRLLPQGPDELSQWVFHLRFPEGPTPGLVVVRVDVPPDRLQEAEEYTDLLRRHYGVPEHAPDAVEDTGLRRVPQEGAEWIATPASDASEELFAAVMARAEGDTG</sequence>
<comment type="caution">
    <text evidence="1">The sequence shown here is derived from an EMBL/GenBank/DDBJ whole genome shotgun (WGS) entry which is preliminary data.</text>
</comment>
<dbReference type="RefSeq" id="WP_062700108.1">
    <property type="nucleotide sequence ID" value="NZ_LLZG01000039.1"/>
</dbReference>
<evidence type="ECO:0000313" key="1">
    <source>
        <dbReference type="EMBL" id="KUL43153.1"/>
    </source>
</evidence>
<name>A0A0X3VEA7_9ACTN</name>
<accession>A0A0X3VEA7</accession>
<evidence type="ECO:0000313" key="2">
    <source>
        <dbReference type="Proteomes" id="UP000053923"/>
    </source>
</evidence>
<dbReference type="EMBL" id="LLZG01000039">
    <property type="protein sequence ID" value="KUL43153.1"/>
    <property type="molecule type" value="Genomic_DNA"/>
</dbReference>
<gene>
    <name evidence="1" type="ORF">ADL12_08205</name>
</gene>